<evidence type="ECO:0000313" key="1">
    <source>
        <dbReference type="EMBL" id="OGY26294.1"/>
    </source>
</evidence>
<dbReference type="STRING" id="1802596.A2Z11_02455"/>
<name>A0A1G1WF64_9BACT</name>
<reference evidence="1 2" key="1">
    <citation type="journal article" date="2016" name="Nat. Commun.">
        <title>Thousands of microbial genomes shed light on interconnected biogeochemical processes in an aquifer system.</title>
        <authorList>
            <person name="Anantharaman K."/>
            <person name="Brown C.T."/>
            <person name="Hug L.A."/>
            <person name="Sharon I."/>
            <person name="Castelle C.J."/>
            <person name="Probst A.J."/>
            <person name="Thomas B.C."/>
            <person name="Singh A."/>
            <person name="Wilkins M.J."/>
            <person name="Karaoz U."/>
            <person name="Brodie E.L."/>
            <person name="Williams K.H."/>
            <person name="Hubbard S.S."/>
            <person name="Banfield J.F."/>
        </authorList>
    </citation>
    <scope>NUCLEOTIDE SEQUENCE [LARGE SCALE GENOMIC DNA]</scope>
</reference>
<proteinExistence type="predicted"/>
<dbReference type="Proteomes" id="UP000176389">
    <property type="component" value="Unassembled WGS sequence"/>
</dbReference>
<comment type="caution">
    <text evidence="1">The sequence shown here is derived from an EMBL/GenBank/DDBJ whole genome shotgun (WGS) entry which is preliminary data.</text>
</comment>
<dbReference type="AlphaFoldDB" id="A0A1G1WF64"/>
<protein>
    <submittedName>
        <fullName evidence="1">Uncharacterized protein</fullName>
    </submittedName>
</protein>
<sequence>MGMEITTYRSGLFGLERWVFCTLPPPLLMRQDFLVGEGFEQLHVFFSSKLTQREELPETHRQLLRLPRTLWARGQEETLIVIGSPTGDPLAWSGPTLVANFADETILIKFYEKLARHLPVATGFTNAEPE</sequence>
<dbReference type="EMBL" id="MHCS01000026">
    <property type="protein sequence ID" value="OGY26294.1"/>
    <property type="molecule type" value="Genomic_DNA"/>
</dbReference>
<accession>A0A1G1WF64</accession>
<evidence type="ECO:0000313" key="2">
    <source>
        <dbReference type="Proteomes" id="UP000176389"/>
    </source>
</evidence>
<organism evidence="1 2">
    <name type="scientific">Candidatus Woykebacteria bacterium RBG_16_43_9</name>
    <dbReference type="NCBI Taxonomy" id="1802596"/>
    <lineage>
        <taxon>Bacteria</taxon>
        <taxon>Candidatus Woykeibacteriota</taxon>
    </lineage>
</organism>
<gene>
    <name evidence="1" type="ORF">A2Z11_02455</name>
</gene>